<organism evidence="1 2">
    <name type="scientific">Chryseobacterium lathyri</name>
    <dbReference type="NCBI Taxonomy" id="395933"/>
    <lineage>
        <taxon>Bacteria</taxon>
        <taxon>Pseudomonadati</taxon>
        <taxon>Bacteroidota</taxon>
        <taxon>Flavobacteriia</taxon>
        <taxon>Flavobacteriales</taxon>
        <taxon>Weeksellaceae</taxon>
        <taxon>Chryseobacterium group</taxon>
        <taxon>Chryseobacterium</taxon>
    </lineage>
</organism>
<gene>
    <name evidence="1" type="ORF">J2T04_002746</name>
</gene>
<dbReference type="Proteomes" id="UP001235513">
    <property type="component" value="Unassembled WGS sequence"/>
</dbReference>
<dbReference type="InterPro" id="IPR058074">
    <property type="entry name" value="Bacteriocin-like"/>
</dbReference>
<dbReference type="EMBL" id="JAUSRL010000004">
    <property type="protein sequence ID" value="MDP9960858.1"/>
    <property type="molecule type" value="Genomic_DNA"/>
</dbReference>
<name>A0ABT9SN38_9FLAO</name>
<reference evidence="1 2" key="1">
    <citation type="submission" date="2023-07" db="EMBL/GenBank/DDBJ databases">
        <title>Sorghum-associated microbial communities from plants grown in Nebraska, USA.</title>
        <authorList>
            <person name="Schachtman D."/>
        </authorList>
    </citation>
    <scope>NUCLEOTIDE SEQUENCE [LARGE SCALE GENOMIC DNA]</scope>
    <source>
        <strain evidence="1 2">CC351</strain>
    </source>
</reference>
<evidence type="ECO:0000313" key="2">
    <source>
        <dbReference type="Proteomes" id="UP001235513"/>
    </source>
</evidence>
<comment type="caution">
    <text evidence="1">The sequence shown here is derived from an EMBL/GenBank/DDBJ whole genome shotgun (WGS) entry which is preliminary data.</text>
</comment>
<evidence type="ECO:0000313" key="1">
    <source>
        <dbReference type="EMBL" id="MDP9960858.1"/>
    </source>
</evidence>
<keyword evidence="2" id="KW-1185">Reference proteome</keyword>
<proteinExistence type="predicted"/>
<sequence length="47" mass="5457">MKKLKKLNREQQRQINGGAIERCSATRPCFIGFCCRGVCMEYDCIEE</sequence>
<protein>
    <recommendedName>
        <fullName evidence="3">Bacteriocin</fullName>
    </recommendedName>
</protein>
<accession>A0ABT9SN38</accession>
<dbReference type="RefSeq" id="WP_306844442.1">
    <property type="nucleotide sequence ID" value="NZ_JAUSRL010000004.1"/>
</dbReference>
<evidence type="ECO:0008006" key="3">
    <source>
        <dbReference type="Google" id="ProtNLM"/>
    </source>
</evidence>
<dbReference type="NCBIfam" id="NF047798">
    <property type="entry name" value="leader_Chryseo"/>
    <property type="match status" value="1"/>
</dbReference>